<gene>
    <name evidence="2" type="ORF">I553_8489</name>
</gene>
<feature type="compositionally biased region" description="Basic residues" evidence="1">
    <location>
        <begin position="22"/>
        <end position="31"/>
    </location>
</feature>
<dbReference type="EMBL" id="JAOB01000029">
    <property type="protein sequence ID" value="EUA56441.1"/>
    <property type="molecule type" value="Genomic_DNA"/>
</dbReference>
<sequence>MPLYRVHPDTSGAEDDDGVTRLRARRHRRRSPPGGDAARHQGRRVERNRVIDLDGGIFRHHGILGEGPELGESHQIVITQMATRVPSVGISFVSRLAPVSQR</sequence>
<feature type="region of interest" description="Disordered" evidence="1">
    <location>
        <begin position="1"/>
        <end position="47"/>
    </location>
</feature>
<accession>X8CKS8</accession>
<organism evidence="2">
    <name type="scientific">Mycobacterium xenopi 4042</name>
    <dbReference type="NCBI Taxonomy" id="1299334"/>
    <lineage>
        <taxon>Bacteria</taxon>
        <taxon>Bacillati</taxon>
        <taxon>Actinomycetota</taxon>
        <taxon>Actinomycetes</taxon>
        <taxon>Mycobacteriales</taxon>
        <taxon>Mycobacteriaceae</taxon>
        <taxon>Mycobacterium</taxon>
    </lineage>
</organism>
<comment type="caution">
    <text evidence="2">The sequence shown here is derived from an EMBL/GenBank/DDBJ whole genome shotgun (WGS) entry which is preliminary data.</text>
</comment>
<name>X8CKS8_MYCXE</name>
<reference evidence="2" key="1">
    <citation type="submission" date="2014-01" db="EMBL/GenBank/DDBJ databases">
        <authorList>
            <person name="Brown-Elliot B."/>
            <person name="Wallace R."/>
            <person name="Lenaerts A."/>
            <person name="Ordway D."/>
            <person name="DeGroote M.A."/>
            <person name="Parker T."/>
            <person name="Sizemore C."/>
            <person name="Tallon L.J."/>
            <person name="Sadzewicz L.K."/>
            <person name="Sengamalay N."/>
            <person name="Fraser C.M."/>
            <person name="Hine E."/>
            <person name="Shefchek K.A."/>
            <person name="Das S.P."/>
            <person name="Tettelin H."/>
        </authorList>
    </citation>
    <scope>NUCLEOTIDE SEQUENCE [LARGE SCALE GENOMIC DNA]</scope>
    <source>
        <strain evidence="2">4042</strain>
    </source>
</reference>
<evidence type="ECO:0000256" key="1">
    <source>
        <dbReference type="SAM" id="MobiDB-lite"/>
    </source>
</evidence>
<dbReference type="AlphaFoldDB" id="X8CKS8"/>
<protein>
    <submittedName>
        <fullName evidence="2">Uncharacterized protein</fullName>
    </submittedName>
</protein>
<proteinExistence type="predicted"/>
<evidence type="ECO:0000313" key="2">
    <source>
        <dbReference type="EMBL" id="EUA56441.1"/>
    </source>
</evidence>
<feature type="compositionally biased region" description="Basic and acidic residues" evidence="1">
    <location>
        <begin position="37"/>
        <end position="47"/>
    </location>
</feature>